<keyword evidence="5" id="KW-0496">Mitochondrion</keyword>
<comment type="caution">
    <text evidence="10">The sequence shown here is derived from an EMBL/GenBank/DDBJ whole genome shotgun (WGS) entry which is preliminary data.</text>
</comment>
<evidence type="ECO:0000256" key="4">
    <source>
        <dbReference type="ARBA" id="ARBA00022980"/>
    </source>
</evidence>
<protein>
    <recommendedName>
        <fullName evidence="7">Large ribosomal subunit protein uL30m</fullName>
    </recommendedName>
    <alternativeName>
        <fullName evidence="8">39S ribosomal protein L30, mitochondrial</fullName>
    </alternativeName>
</protein>
<dbReference type="GO" id="GO:0006412">
    <property type="term" value="P:translation"/>
    <property type="evidence" value="ECO:0007669"/>
    <property type="project" value="InterPro"/>
</dbReference>
<dbReference type="InterPro" id="IPR036919">
    <property type="entry name" value="Ribo_uL30_ferredoxin-like_sf"/>
</dbReference>
<dbReference type="GO" id="GO:0005743">
    <property type="term" value="C:mitochondrial inner membrane"/>
    <property type="evidence" value="ECO:0007669"/>
    <property type="project" value="UniProtKB-ARBA"/>
</dbReference>
<dbReference type="GO" id="GO:0015934">
    <property type="term" value="C:large ribosomal subunit"/>
    <property type="evidence" value="ECO:0007669"/>
    <property type="project" value="InterPro"/>
</dbReference>
<keyword evidence="11" id="KW-1185">Reference proteome</keyword>
<accession>A0AAD9NSZ5</accession>
<evidence type="ECO:0000259" key="9">
    <source>
        <dbReference type="Pfam" id="PF00327"/>
    </source>
</evidence>
<evidence type="ECO:0000256" key="5">
    <source>
        <dbReference type="ARBA" id="ARBA00023128"/>
    </source>
</evidence>
<dbReference type="Gene3D" id="3.30.1390.20">
    <property type="entry name" value="Ribosomal protein L30, ferredoxin-like fold domain"/>
    <property type="match status" value="1"/>
</dbReference>
<evidence type="ECO:0000313" key="10">
    <source>
        <dbReference type="EMBL" id="KAK2181300.1"/>
    </source>
</evidence>
<dbReference type="CDD" id="cd00355">
    <property type="entry name" value="Ribosomal_L30_like"/>
    <property type="match status" value="1"/>
</dbReference>
<dbReference type="PANTHER" id="PTHR15892:SF2">
    <property type="entry name" value="LARGE RIBOSOMAL SUBUNIT PROTEIN UL30M"/>
    <property type="match status" value="1"/>
</dbReference>
<dbReference type="AlphaFoldDB" id="A0AAD9NSZ5"/>
<evidence type="ECO:0000256" key="7">
    <source>
        <dbReference type="ARBA" id="ARBA00035281"/>
    </source>
</evidence>
<dbReference type="SUPFAM" id="SSF55129">
    <property type="entry name" value="Ribosomal protein L30p/L7e"/>
    <property type="match status" value="1"/>
</dbReference>
<keyword evidence="6" id="KW-0687">Ribonucleoprotein</keyword>
<dbReference type="Proteomes" id="UP001209878">
    <property type="component" value="Unassembled WGS sequence"/>
</dbReference>
<gene>
    <name evidence="10" type="ORF">NP493_402g04000</name>
</gene>
<feature type="domain" description="Large ribosomal subunit protein uL30-like ferredoxin-like fold" evidence="9">
    <location>
        <begin position="45"/>
        <end position="94"/>
    </location>
</feature>
<dbReference type="GO" id="GO:0003735">
    <property type="term" value="F:structural constituent of ribosome"/>
    <property type="evidence" value="ECO:0007669"/>
    <property type="project" value="InterPro"/>
</dbReference>
<reference evidence="10" key="1">
    <citation type="journal article" date="2023" name="Mol. Biol. Evol.">
        <title>Third-Generation Sequencing Reveals the Adaptive Role of the Epigenome in Three Deep-Sea Polychaetes.</title>
        <authorList>
            <person name="Perez M."/>
            <person name="Aroh O."/>
            <person name="Sun Y."/>
            <person name="Lan Y."/>
            <person name="Juniper S.K."/>
            <person name="Young C.R."/>
            <person name="Angers B."/>
            <person name="Qian P.Y."/>
        </authorList>
    </citation>
    <scope>NUCLEOTIDE SEQUENCE</scope>
    <source>
        <strain evidence="10">R07B-5</strain>
    </source>
</reference>
<comment type="similarity">
    <text evidence="2">Belongs to the universal ribosomal protein uL30 family.</text>
</comment>
<dbReference type="InterPro" id="IPR005996">
    <property type="entry name" value="Ribosomal_uL30_bac-type"/>
</dbReference>
<sequence>MTAKKRHALEEASLKWAKPLIEQSQLAPKQEESLEKKEPHMLHVVYRIKTVRGRPWWEKELIEKLELDGPCNRPVIHKNIPEINKMLREVKHLVRIVPLTFPHGLPEHESDFDHTLVKSNGEFVVQKRLEHFEPESVDETNKWELAEETVKSKLTRTLQTFSVHREYNRAKYEYKYNQDGKEFRYNFNKPQKQ</sequence>
<comment type="subcellular location">
    <subcellularLocation>
        <location evidence="1">Mitochondrion</location>
    </subcellularLocation>
</comment>
<keyword evidence="3" id="KW-0809">Transit peptide</keyword>
<evidence type="ECO:0000256" key="8">
    <source>
        <dbReference type="ARBA" id="ARBA00035356"/>
    </source>
</evidence>
<name>A0AAD9NSZ5_RIDPI</name>
<evidence type="ECO:0000313" key="11">
    <source>
        <dbReference type="Proteomes" id="UP001209878"/>
    </source>
</evidence>
<keyword evidence="4" id="KW-0689">Ribosomal protein</keyword>
<dbReference type="PANTHER" id="PTHR15892">
    <property type="entry name" value="MITOCHONDRIAL RIBOSOMAL PROTEIN L30"/>
    <property type="match status" value="1"/>
</dbReference>
<evidence type="ECO:0000256" key="6">
    <source>
        <dbReference type="ARBA" id="ARBA00023274"/>
    </source>
</evidence>
<dbReference type="FunFam" id="3.30.1390.20:FF:000005">
    <property type="entry name" value="39S ribosomal protein L30, mitochondrial"/>
    <property type="match status" value="1"/>
</dbReference>
<dbReference type="InterPro" id="IPR016082">
    <property type="entry name" value="Ribosomal_uL30_ferredoxin-like"/>
</dbReference>
<evidence type="ECO:0000256" key="2">
    <source>
        <dbReference type="ARBA" id="ARBA00007594"/>
    </source>
</evidence>
<organism evidence="10 11">
    <name type="scientific">Ridgeia piscesae</name>
    <name type="common">Tubeworm</name>
    <dbReference type="NCBI Taxonomy" id="27915"/>
    <lineage>
        <taxon>Eukaryota</taxon>
        <taxon>Metazoa</taxon>
        <taxon>Spiralia</taxon>
        <taxon>Lophotrochozoa</taxon>
        <taxon>Annelida</taxon>
        <taxon>Polychaeta</taxon>
        <taxon>Sedentaria</taxon>
        <taxon>Canalipalpata</taxon>
        <taxon>Sabellida</taxon>
        <taxon>Siboglinidae</taxon>
        <taxon>Ridgeia</taxon>
    </lineage>
</organism>
<evidence type="ECO:0000256" key="1">
    <source>
        <dbReference type="ARBA" id="ARBA00004173"/>
    </source>
</evidence>
<evidence type="ECO:0000256" key="3">
    <source>
        <dbReference type="ARBA" id="ARBA00022946"/>
    </source>
</evidence>
<proteinExistence type="inferred from homology"/>
<dbReference type="EMBL" id="JAODUO010000403">
    <property type="protein sequence ID" value="KAK2181300.1"/>
    <property type="molecule type" value="Genomic_DNA"/>
</dbReference>
<dbReference type="Pfam" id="PF00327">
    <property type="entry name" value="Ribosomal_L30"/>
    <property type="match status" value="1"/>
</dbReference>